<proteinExistence type="predicted"/>
<reference evidence="1" key="1">
    <citation type="submission" date="2018-10" db="EMBL/GenBank/DDBJ databases">
        <title>Hidden diversity of soil giant viruses.</title>
        <authorList>
            <person name="Schulz F."/>
            <person name="Alteio L."/>
            <person name="Goudeau D."/>
            <person name="Ryan E.M."/>
            <person name="Malmstrom R.R."/>
            <person name="Blanchard J."/>
            <person name="Woyke T."/>
        </authorList>
    </citation>
    <scope>NUCLEOTIDE SEQUENCE</scope>
    <source>
        <strain evidence="1">BAV1</strain>
    </source>
</reference>
<accession>A0A3G4ZQK9</accession>
<dbReference type="EMBL" id="MK072015">
    <property type="protein sequence ID" value="AYV77192.1"/>
    <property type="molecule type" value="Genomic_DNA"/>
</dbReference>
<protein>
    <submittedName>
        <fullName evidence="1">Uncharacterized protein</fullName>
    </submittedName>
</protein>
<name>A0A3G4ZQK9_9VIRU</name>
<gene>
    <name evidence="1" type="ORF">Barrevirus18_6</name>
</gene>
<sequence length="52" mass="6332">MPFLRDKGQNVLDLPVTCFFNFLSDRESLFFKWFLWDLLRGIFMRSIKEPLC</sequence>
<organism evidence="1">
    <name type="scientific">Barrevirus sp</name>
    <dbReference type="NCBI Taxonomy" id="2487763"/>
    <lineage>
        <taxon>Viruses</taxon>
        <taxon>Varidnaviria</taxon>
        <taxon>Bamfordvirae</taxon>
        <taxon>Nucleocytoviricota</taxon>
        <taxon>Megaviricetes</taxon>
        <taxon>Imitervirales</taxon>
        <taxon>Mimiviridae</taxon>
        <taxon>Klosneuvirinae</taxon>
    </lineage>
</organism>
<evidence type="ECO:0000313" key="1">
    <source>
        <dbReference type="EMBL" id="AYV77192.1"/>
    </source>
</evidence>